<feature type="transmembrane region" description="Helical" evidence="5">
    <location>
        <begin position="301"/>
        <end position="327"/>
    </location>
</feature>
<dbReference type="InterPro" id="IPR017452">
    <property type="entry name" value="GPCR_Rhodpsn_7TM"/>
</dbReference>
<evidence type="ECO:0000313" key="7">
    <source>
        <dbReference type="EMBL" id="CAJ0604471.1"/>
    </source>
</evidence>
<evidence type="ECO:0000313" key="8">
    <source>
        <dbReference type="Proteomes" id="UP001176961"/>
    </source>
</evidence>
<evidence type="ECO:0000256" key="4">
    <source>
        <dbReference type="ARBA" id="ARBA00023136"/>
    </source>
</evidence>
<keyword evidence="2 5" id="KW-0812">Transmembrane</keyword>
<feature type="domain" description="G-protein coupled receptors family 1 profile" evidence="6">
    <location>
        <begin position="29"/>
        <end position="320"/>
    </location>
</feature>
<dbReference type="InterPro" id="IPR052665">
    <property type="entry name" value="Neuropeptide-GPCR"/>
</dbReference>
<dbReference type="PROSITE" id="PS50262">
    <property type="entry name" value="G_PROTEIN_RECEP_F1_2"/>
    <property type="match status" value="1"/>
</dbReference>
<dbReference type="GO" id="GO:0016020">
    <property type="term" value="C:membrane"/>
    <property type="evidence" value="ECO:0007669"/>
    <property type="project" value="UniProtKB-SubCell"/>
</dbReference>
<comment type="caution">
    <text evidence="7">The sequence shown here is derived from an EMBL/GenBank/DDBJ whole genome shotgun (WGS) entry which is preliminary data.</text>
</comment>
<name>A0AA36H5G2_CYLNA</name>
<protein>
    <recommendedName>
        <fullName evidence="6">G-protein coupled receptors family 1 profile domain-containing protein</fullName>
    </recommendedName>
</protein>
<feature type="transmembrane region" description="Helical" evidence="5">
    <location>
        <begin position="139"/>
        <end position="158"/>
    </location>
</feature>
<sequence length="380" mass="43878">MSNSFDWQENSLHVWMMVSRVQFWLILIIIFVSVAVIARAMFTLFHLKKSHHFQFLVWIVFADLTTLLIILVDIMSQSLFIAMKGPILCKVLVFISNAAACFVNWVWLVMFVQRCAAILFPLKRDRRGFFGILLNTKKLILITALLSVVTQSWPLLLVTERYVSTGDGLIAVTCERDTRIMSDQGYRWVALFEALVTYLCPFLCTISADALVLCWGQKSNKFTVMSSDSVCKHDLLHEPMDGLKIQSRESIRMSHLRRQRAIRRCLFMATIQVILNAPYYTLQLIDEIYSLQKTPSGLIPYLYMDAVLYLLYLCQFPLVSLYIATLYSDMKAVDKTKRMHSSSISTHQNSVRYERKPVSELRNNEVCQQDEQASCLQNCE</sequence>
<dbReference type="PANTHER" id="PTHR24224:SF1">
    <property type="entry name" value="G-PROTEIN COUPLED RECEPTORS FAMILY 1 PROFILE DOMAIN-CONTAINING PROTEIN"/>
    <property type="match status" value="1"/>
</dbReference>
<comment type="subcellular location">
    <subcellularLocation>
        <location evidence="1">Membrane</location>
    </subcellularLocation>
</comment>
<evidence type="ECO:0000256" key="3">
    <source>
        <dbReference type="ARBA" id="ARBA00022989"/>
    </source>
</evidence>
<evidence type="ECO:0000256" key="5">
    <source>
        <dbReference type="SAM" id="Phobius"/>
    </source>
</evidence>
<feature type="transmembrane region" description="Helical" evidence="5">
    <location>
        <begin position="261"/>
        <end position="281"/>
    </location>
</feature>
<evidence type="ECO:0000256" key="1">
    <source>
        <dbReference type="ARBA" id="ARBA00004370"/>
    </source>
</evidence>
<gene>
    <name evidence="7" type="ORF">CYNAS_LOCUS16454</name>
</gene>
<evidence type="ECO:0000256" key="2">
    <source>
        <dbReference type="ARBA" id="ARBA00022692"/>
    </source>
</evidence>
<feature type="transmembrane region" description="Helical" evidence="5">
    <location>
        <begin position="53"/>
        <end position="72"/>
    </location>
</feature>
<feature type="transmembrane region" description="Helical" evidence="5">
    <location>
        <begin position="21"/>
        <end position="41"/>
    </location>
</feature>
<dbReference type="Gene3D" id="1.20.1070.10">
    <property type="entry name" value="Rhodopsin 7-helix transmembrane proteins"/>
    <property type="match status" value="1"/>
</dbReference>
<feature type="transmembrane region" description="Helical" evidence="5">
    <location>
        <begin position="195"/>
        <end position="216"/>
    </location>
</feature>
<reference evidence="7" key="1">
    <citation type="submission" date="2023-07" db="EMBL/GenBank/DDBJ databases">
        <authorList>
            <consortium name="CYATHOMIX"/>
        </authorList>
    </citation>
    <scope>NUCLEOTIDE SEQUENCE</scope>
    <source>
        <strain evidence="7">N/A</strain>
    </source>
</reference>
<proteinExistence type="predicted"/>
<keyword evidence="8" id="KW-1185">Reference proteome</keyword>
<dbReference type="SUPFAM" id="SSF81321">
    <property type="entry name" value="Family A G protein-coupled receptor-like"/>
    <property type="match status" value="1"/>
</dbReference>
<organism evidence="7 8">
    <name type="scientific">Cylicocyclus nassatus</name>
    <name type="common">Nematode worm</name>
    <dbReference type="NCBI Taxonomy" id="53992"/>
    <lineage>
        <taxon>Eukaryota</taxon>
        <taxon>Metazoa</taxon>
        <taxon>Ecdysozoa</taxon>
        <taxon>Nematoda</taxon>
        <taxon>Chromadorea</taxon>
        <taxon>Rhabditida</taxon>
        <taxon>Rhabditina</taxon>
        <taxon>Rhabditomorpha</taxon>
        <taxon>Strongyloidea</taxon>
        <taxon>Strongylidae</taxon>
        <taxon>Cylicocyclus</taxon>
    </lineage>
</organism>
<dbReference type="AlphaFoldDB" id="A0AA36H5G2"/>
<dbReference type="PANTHER" id="PTHR24224">
    <property type="entry name" value="CARDIOACCELERATORY PEPTIDE RECEPTOR-RELATED"/>
    <property type="match status" value="1"/>
</dbReference>
<keyword evidence="3 5" id="KW-1133">Transmembrane helix</keyword>
<keyword evidence="4 5" id="KW-0472">Membrane</keyword>
<dbReference type="EMBL" id="CATQJL010000305">
    <property type="protein sequence ID" value="CAJ0604471.1"/>
    <property type="molecule type" value="Genomic_DNA"/>
</dbReference>
<feature type="transmembrane region" description="Helical" evidence="5">
    <location>
        <begin position="92"/>
        <end position="119"/>
    </location>
</feature>
<accession>A0AA36H5G2</accession>
<dbReference type="Proteomes" id="UP001176961">
    <property type="component" value="Unassembled WGS sequence"/>
</dbReference>
<evidence type="ECO:0000259" key="6">
    <source>
        <dbReference type="PROSITE" id="PS50262"/>
    </source>
</evidence>